<dbReference type="PANTHER" id="PTHR30576:SF0">
    <property type="entry name" value="UNDECAPRENYL-PHOSPHATE N-ACETYLGALACTOSAMINYL 1-PHOSPHATE TRANSFERASE-RELATED"/>
    <property type="match status" value="1"/>
</dbReference>
<dbReference type="Pfam" id="PF02397">
    <property type="entry name" value="Bac_transf"/>
    <property type="match status" value="1"/>
</dbReference>
<accession>A0A1F6LUH3</accession>
<proteinExistence type="inferred from homology"/>
<dbReference type="InterPro" id="IPR003362">
    <property type="entry name" value="Bact_transf"/>
</dbReference>
<gene>
    <name evidence="3" type="ORF">A2848_00925</name>
</gene>
<reference evidence="3 4" key="1">
    <citation type="journal article" date="2016" name="Nat. Commun.">
        <title>Thousands of microbial genomes shed light on interconnected biogeochemical processes in an aquifer system.</title>
        <authorList>
            <person name="Anantharaman K."/>
            <person name="Brown C.T."/>
            <person name="Hug L.A."/>
            <person name="Sharon I."/>
            <person name="Castelle C.J."/>
            <person name="Probst A.J."/>
            <person name="Thomas B.C."/>
            <person name="Singh A."/>
            <person name="Wilkins M.J."/>
            <person name="Karaoz U."/>
            <person name="Brodie E.L."/>
            <person name="Williams K.H."/>
            <person name="Hubbard S.S."/>
            <person name="Banfield J.F."/>
        </authorList>
    </citation>
    <scope>NUCLEOTIDE SEQUENCE [LARGE SCALE GENOMIC DNA]</scope>
</reference>
<evidence type="ECO:0000256" key="1">
    <source>
        <dbReference type="ARBA" id="ARBA00006464"/>
    </source>
</evidence>
<comment type="similarity">
    <text evidence="1">Belongs to the bacterial sugar transferase family.</text>
</comment>
<dbReference type="Proteomes" id="UP000176329">
    <property type="component" value="Unassembled WGS sequence"/>
</dbReference>
<protein>
    <recommendedName>
        <fullName evidence="2">Bacterial sugar transferase domain-containing protein</fullName>
    </recommendedName>
</protein>
<organism evidence="3 4">
    <name type="scientific">Candidatus Magasanikbacteria bacterium RIFCSPHIGHO2_01_FULL_50_8</name>
    <dbReference type="NCBI Taxonomy" id="1798674"/>
    <lineage>
        <taxon>Bacteria</taxon>
        <taxon>Candidatus Magasanikiibacteriota</taxon>
    </lineage>
</organism>
<evidence type="ECO:0000313" key="4">
    <source>
        <dbReference type="Proteomes" id="UP000176329"/>
    </source>
</evidence>
<comment type="caution">
    <text evidence="3">The sequence shown here is derived from an EMBL/GenBank/DDBJ whole genome shotgun (WGS) entry which is preliminary data.</text>
</comment>
<dbReference type="EMBL" id="MFPV01000008">
    <property type="protein sequence ID" value="OGH63006.1"/>
    <property type="molecule type" value="Genomic_DNA"/>
</dbReference>
<dbReference type="AlphaFoldDB" id="A0A1F6LUH3"/>
<evidence type="ECO:0000259" key="2">
    <source>
        <dbReference type="Pfam" id="PF02397"/>
    </source>
</evidence>
<name>A0A1F6LUH3_9BACT</name>
<dbReference type="PANTHER" id="PTHR30576">
    <property type="entry name" value="COLANIC BIOSYNTHESIS UDP-GLUCOSE LIPID CARRIER TRANSFERASE"/>
    <property type="match status" value="1"/>
</dbReference>
<feature type="domain" description="Bacterial sugar transferase" evidence="2">
    <location>
        <begin position="26"/>
        <end position="147"/>
    </location>
</feature>
<dbReference type="GO" id="GO:0016780">
    <property type="term" value="F:phosphotransferase activity, for other substituted phosphate groups"/>
    <property type="evidence" value="ECO:0007669"/>
    <property type="project" value="TreeGrafter"/>
</dbReference>
<sequence length="152" mass="17431">MYKKYCTEGNGESEQDALKFEEGLIKNNNAKTGGPIYKIAHDPRTTSVGKFLRRWSIDELPQLFNVLRGDMSLVGPRPHQPREVSKYSAEDRRVHAVKPGITGMAQISGRSDLSFEDEIRLDMFYIENWSLVMDLFVLLKTPWAVVKKRKAE</sequence>
<evidence type="ECO:0000313" key="3">
    <source>
        <dbReference type="EMBL" id="OGH63006.1"/>
    </source>
</evidence>